<sequence>MKLTWFQRPDPRVAAHLAPPKFARSTPLAEIPFVVLDAETTGLRVGFDKLLSVAAMPVRRERAEVDGLRSWLVRREDLDVTPATSVHTILPSDSTGGTPEDEVLAGLSEMLAGRVIVGHHVGFDAGVLDHALRRHFHARLRHPLVDTARLAMQVLDAYRPSGYAGQRPPGLDEVCAHLGLGIWERHTADGDTFAIAQLFLLLCARLRRKLGRDPVFGDLPVARA</sequence>
<protein>
    <submittedName>
        <fullName evidence="5">DNA polymerase III PolC-type</fullName>
    </submittedName>
</protein>
<dbReference type="Gene3D" id="3.30.420.10">
    <property type="entry name" value="Ribonuclease H-like superfamily/Ribonuclease H"/>
    <property type="match status" value="1"/>
</dbReference>
<dbReference type="Pfam" id="PF00929">
    <property type="entry name" value="RNase_T"/>
    <property type="match status" value="1"/>
</dbReference>
<dbReference type="EMBL" id="BAABRI010000012">
    <property type="protein sequence ID" value="GAA5483139.1"/>
    <property type="molecule type" value="Genomic_DNA"/>
</dbReference>
<reference evidence="5 6" key="1">
    <citation type="submission" date="2024-02" db="EMBL/GenBank/DDBJ databases">
        <title>Haloferula sargassicola NBRC 104335.</title>
        <authorList>
            <person name="Ichikawa N."/>
            <person name="Katano-Makiyama Y."/>
            <person name="Hidaka K."/>
        </authorList>
    </citation>
    <scope>NUCLEOTIDE SEQUENCE [LARGE SCALE GENOMIC DNA]</scope>
    <source>
        <strain evidence="5 6">NBRC 104335</strain>
    </source>
</reference>
<dbReference type="SUPFAM" id="SSF53098">
    <property type="entry name" value="Ribonuclease H-like"/>
    <property type="match status" value="1"/>
</dbReference>
<organism evidence="5 6">
    <name type="scientific">Haloferula sargassicola</name>
    <dbReference type="NCBI Taxonomy" id="490096"/>
    <lineage>
        <taxon>Bacteria</taxon>
        <taxon>Pseudomonadati</taxon>
        <taxon>Verrucomicrobiota</taxon>
        <taxon>Verrucomicrobiia</taxon>
        <taxon>Verrucomicrobiales</taxon>
        <taxon>Verrucomicrobiaceae</taxon>
        <taxon>Haloferula</taxon>
    </lineage>
</organism>
<gene>
    <name evidence="5" type="primary">polC</name>
    <name evidence="5" type="ORF">Hsar01_02367</name>
</gene>
<dbReference type="CDD" id="cd06127">
    <property type="entry name" value="DEDDh"/>
    <property type="match status" value="1"/>
</dbReference>
<keyword evidence="1" id="KW-0540">Nuclease</keyword>
<dbReference type="Proteomes" id="UP001476282">
    <property type="component" value="Unassembled WGS sequence"/>
</dbReference>
<feature type="domain" description="Exonuclease" evidence="4">
    <location>
        <begin position="32"/>
        <end position="208"/>
    </location>
</feature>
<accession>A0ABP9UUV6</accession>
<evidence type="ECO:0000313" key="5">
    <source>
        <dbReference type="EMBL" id="GAA5483139.1"/>
    </source>
</evidence>
<keyword evidence="2" id="KW-0378">Hydrolase</keyword>
<keyword evidence="6" id="KW-1185">Reference proteome</keyword>
<name>A0ABP9UUV6_9BACT</name>
<evidence type="ECO:0000256" key="2">
    <source>
        <dbReference type="ARBA" id="ARBA00022801"/>
    </source>
</evidence>
<proteinExistence type="predicted"/>
<keyword evidence="3" id="KW-0269">Exonuclease</keyword>
<evidence type="ECO:0000259" key="4">
    <source>
        <dbReference type="SMART" id="SM00479"/>
    </source>
</evidence>
<dbReference type="InterPro" id="IPR012337">
    <property type="entry name" value="RNaseH-like_sf"/>
</dbReference>
<evidence type="ECO:0000313" key="6">
    <source>
        <dbReference type="Proteomes" id="UP001476282"/>
    </source>
</evidence>
<evidence type="ECO:0000256" key="1">
    <source>
        <dbReference type="ARBA" id="ARBA00022722"/>
    </source>
</evidence>
<evidence type="ECO:0000256" key="3">
    <source>
        <dbReference type="ARBA" id="ARBA00022839"/>
    </source>
</evidence>
<dbReference type="SMART" id="SM00479">
    <property type="entry name" value="EXOIII"/>
    <property type="match status" value="1"/>
</dbReference>
<dbReference type="PANTHER" id="PTHR30231:SF4">
    <property type="entry name" value="PROTEIN NEN2"/>
    <property type="match status" value="1"/>
</dbReference>
<comment type="caution">
    <text evidence="5">The sequence shown here is derived from an EMBL/GenBank/DDBJ whole genome shotgun (WGS) entry which is preliminary data.</text>
</comment>
<dbReference type="RefSeq" id="WP_353567259.1">
    <property type="nucleotide sequence ID" value="NZ_BAABRI010000012.1"/>
</dbReference>
<dbReference type="InterPro" id="IPR036397">
    <property type="entry name" value="RNaseH_sf"/>
</dbReference>
<dbReference type="PANTHER" id="PTHR30231">
    <property type="entry name" value="DNA POLYMERASE III SUBUNIT EPSILON"/>
    <property type="match status" value="1"/>
</dbReference>
<dbReference type="InterPro" id="IPR013520">
    <property type="entry name" value="Ribonucl_H"/>
</dbReference>